<dbReference type="GO" id="GO:0005737">
    <property type="term" value="C:cytoplasm"/>
    <property type="evidence" value="ECO:0007669"/>
    <property type="project" value="UniProtKB-SubCell"/>
</dbReference>
<evidence type="ECO:0000313" key="8">
    <source>
        <dbReference type="EMBL" id="KAG2316202.1"/>
    </source>
</evidence>
<keyword evidence="6" id="KW-0653">Protein transport</keyword>
<comment type="similarity">
    <text evidence="3">Belongs to the exportin family.</text>
</comment>
<evidence type="ECO:0000256" key="2">
    <source>
        <dbReference type="ARBA" id="ARBA00004496"/>
    </source>
</evidence>
<comment type="caution">
    <text evidence="8">The sequence shown here is derived from an EMBL/GenBank/DDBJ whole genome shotgun (WGS) entry which is preliminary data.</text>
</comment>
<proteinExistence type="inferred from homology"/>
<keyword evidence="4" id="KW-0813">Transport</keyword>
<organism evidence="8 9">
    <name type="scientific">Brassica carinata</name>
    <name type="common">Ethiopian mustard</name>
    <name type="synonym">Abyssinian cabbage</name>
    <dbReference type="NCBI Taxonomy" id="52824"/>
    <lineage>
        <taxon>Eukaryota</taxon>
        <taxon>Viridiplantae</taxon>
        <taxon>Streptophyta</taxon>
        <taxon>Embryophyta</taxon>
        <taxon>Tracheophyta</taxon>
        <taxon>Spermatophyta</taxon>
        <taxon>Magnoliopsida</taxon>
        <taxon>eudicotyledons</taxon>
        <taxon>Gunneridae</taxon>
        <taxon>Pentapetalae</taxon>
        <taxon>rosids</taxon>
        <taxon>malvids</taxon>
        <taxon>Brassicales</taxon>
        <taxon>Brassicaceae</taxon>
        <taxon>Brassiceae</taxon>
        <taxon>Brassica</taxon>
    </lineage>
</organism>
<evidence type="ECO:0000256" key="4">
    <source>
        <dbReference type="ARBA" id="ARBA00022448"/>
    </source>
</evidence>
<gene>
    <name evidence="8" type="ORF">Bca52824_019324</name>
</gene>
<dbReference type="EMBL" id="JAAMPC010000004">
    <property type="protein sequence ID" value="KAG2316202.1"/>
    <property type="molecule type" value="Genomic_DNA"/>
</dbReference>
<protein>
    <recommendedName>
        <fullName evidence="10">Exportin-1 C-terminal domain-containing protein</fullName>
    </recommendedName>
</protein>
<keyword evidence="9" id="KW-1185">Reference proteome</keyword>
<evidence type="ECO:0000256" key="7">
    <source>
        <dbReference type="ARBA" id="ARBA00023242"/>
    </source>
</evidence>
<accession>A0A8X7VS93</accession>
<dbReference type="Proteomes" id="UP000886595">
    <property type="component" value="Unassembled WGS sequence"/>
</dbReference>
<reference evidence="8 9" key="1">
    <citation type="submission" date="2020-02" db="EMBL/GenBank/DDBJ databases">
        <authorList>
            <person name="Ma Q."/>
            <person name="Huang Y."/>
            <person name="Song X."/>
            <person name="Pei D."/>
        </authorList>
    </citation>
    <scope>NUCLEOTIDE SEQUENCE [LARGE SCALE GENOMIC DNA]</scope>
    <source>
        <strain evidence="8">Sxm20200214</strain>
        <tissue evidence="8">Leaf</tissue>
    </source>
</reference>
<evidence type="ECO:0000313" key="9">
    <source>
        <dbReference type="Proteomes" id="UP000886595"/>
    </source>
</evidence>
<dbReference type="GO" id="GO:0005643">
    <property type="term" value="C:nuclear pore"/>
    <property type="evidence" value="ECO:0007669"/>
    <property type="project" value="TreeGrafter"/>
</dbReference>
<comment type="subcellular location">
    <subcellularLocation>
        <location evidence="2">Cytoplasm</location>
    </subcellularLocation>
    <subcellularLocation>
        <location evidence="1">Nucleus</location>
    </subcellularLocation>
</comment>
<dbReference type="PANTHER" id="PTHR12596:SF1">
    <property type="entry name" value="EXPORTIN-4"/>
    <property type="match status" value="1"/>
</dbReference>
<dbReference type="GO" id="GO:0006611">
    <property type="term" value="P:protein export from nucleus"/>
    <property type="evidence" value="ECO:0007669"/>
    <property type="project" value="TreeGrafter"/>
</dbReference>
<evidence type="ECO:0008006" key="10">
    <source>
        <dbReference type="Google" id="ProtNLM"/>
    </source>
</evidence>
<name>A0A8X7VS93_BRACI</name>
<dbReference type="AlphaFoldDB" id="A0A8X7VS93"/>
<dbReference type="Gene3D" id="1.25.10.10">
    <property type="entry name" value="Leucine-rich Repeat Variant"/>
    <property type="match status" value="1"/>
</dbReference>
<keyword evidence="7" id="KW-0539">Nucleus</keyword>
<dbReference type="PANTHER" id="PTHR12596">
    <property type="entry name" value="EXPORTIN 4,7-RELATED"/>
    <property type="match status" value="1"/>
</dbReference>
<dbReference type="InterPro" id="IPR044189">
    <property type="entry name" value="XPO4/7-like"/>
</dbReference>
<dbReference type="GO" id="GO:0005049">
    <property type="term" value="F:nuclear export signal receptor activity"/>
    <property type="evidence" value="ECO:0007669"/>
    <property type="project" value="InterPro"/>
</dbReference>
<dbReference type="OrthoDB" id="1711043at2759"/>
<evidence type="ECO:0000256" key="6">
    <source>
        <dbReference type="ARBA" id="ARBA00022927"/>
    </source>
</evidence>
<evidence type="ECO:0000256" key="1">
    <source>
        <dbReference type="ARBA" id="ARBA00004123"/>
    </source>
</evidence>
<evidence type="ECO:0000256" key="3">
    <source>
        <dbReference type="ARBA" id="ARBA00009466"/>
    </source>
</evidence>
<dbReference type="InterPro" id="IPR011989">
    <property type="entry name" value="ARM-like"/>
</dbReference>
<keyword evidence="5" id="KW-0963">Cytoplasm</keyword>
<evidence type="ECO:0000256" key="5">
    <source>
        <dbReference type="ARBA" id="ARBA00022490"/>
    </source>
</evidence>
<sequence length="145" mass="16489">MLEVYPEALAQLNSDAFNHVLTTVDFGLHQQDVDIIMICMRALKALAFHITTKRQKLATWTYSTDIVSTAADALFPLILCEPNLYQGLGNELVEKQGNSNFRTRLANALQVMTTSNQLSSSLDRLNYQRFRKNLNNFLIEKFVGF</sequence>